<keyword evidence="2" id="KW-1185">Reference proteome</keyword>
<dbReference type="PANTHER" id="PTHR47326:SF1">
    <property type="entry name" value="HTH PSQ-TYPE DOMAIN-CONTAINING PROTEIN"/>
    <property type="match status" value="1"/>
</dbReference>
<name>A0ABQ8TH24_PERAM</name>
<gene>
    <name evidence="1" type="ORF">ANN_12632</name>
</gene>
<sequence length="240" mass="27622">MLQHHLVISSPSSSQNQQVRSLLCQSTSLTISTKNAALVVVYEVKRRKTVWTQFRRIFGDNQLGVAPSRKIISVQVRQWRETGSVQNKARVRKKMARTPDNVERVRTALQRSPYRSVRRNWNIQRLWFQQDGATSHTARVSMNTLRAAFLGRLISRLGDIQWPSVSPDLNAPDFFLWGYLKSKIYGRILHDIEDLKTAIREEIANITPETLRRVMAGMQGRLQQCIDANGGHLKEIIFKT</sequence>
<accession>A0ABQ8TH24</accession>
<dbReference type="PANTHER" id="PTHR47326">
    <property type="entry name" value="TRANSPOSABLE ELEMENT TC3 TRANSPOSASE-LIKE PROTEIN"/>
    <property type="match status" value="1"/>
</dbReference>
<evidence type="ECO:0000313" key="1">
    <source>
        <dbReference type="EMBL" id="KAJ4445946.1"/>
    </source>
</evidence>
<dbReference type="InterPro" id="IPR036397">
    <property type="entry name" value="RNaseH_sf"/>
</dbReference>
<comment type="caution">
    <text evidence="1">The sequence shown here is derived from an EMBL/GenBank/DDBJ whole genome shotgun (WGS) entry which is preliminary data.</text>
</comment>
<reference evidence="1 2" key="1">
    <citation type="journal article" date="2022" name="Allergy">
        <title>Genome assembly and annotation of Periplaneta americana reveal a comprehensive cockroach allergen profile.</title>
        <authorList>
            <person name="Wang L."/>
            <person name="Xiong Q."/>
            <person name="Saelim N."/>
            <person name="Wang L."/>
            <person name="Nong W."/>
            <person name="Wan A.T."/>
            <person name="Shi M."/>
            <person name="Liu X."/>
            <person name="Cao Q."/>
            <person name="Hui J.H.L."/>
            <person name="Sookrung N."/>
            <person name="Leung T.F."/>
            <person name="Tungtrongchitr A."/>
            <person name="Tsui S.K.W."/>
        </authorList>
    </citation>
    <scope>NUCLEOTIDE SEQUENCE [LARGE SCALE GENOMIC DNA]</scope>
    <source>
        <strain evidence="1">PWHHKU_190912</strain>
    </source>
</reference>
<dbReference type="Gene3D" id="3.30.420.10">
    <property type="entry name" value="Ribonuclease H-like superfamily/Ribonuclease H"/>
    <property type="match status" value="1"/>
</dbReference>
<proteinExistence type="predicted"/>
<dbReference type="Proteomes" id="UP001148838">
    <property type="component" value="Unassembled WGS sequence"/>
</dbReference>
<evidence type="ECO:0000313" key="2">
    <source>
        <dbReference type="Proteomes" id="UP001148838"/>
    </source>
</evidence>
<organism evidence="1 2">
    <name type="scientific">Periplaneta americana</name>
    <name type="common">American cockroach</name>
    <name type="synonym">Blatta americana</name>
    <dbReference type="NCBI Taxonomy" id="6978"/>
    <lineage>
        <taxon>Eukaryota</taxon>
        <taxon>Metazoa</taxon>
        <taxon>Ecdysozoa</taxon>
        <taxon>Arthropoda</taxon>
        <taxon>Hexapoda</taxon>
        <taxon>Insecta</taxon>
        <taxon>Pterygota</taxon>
        <taxon>Neoptera</taxon>
        <taxon>Polyneoptera</taxon>
        <taxon>Dictyoptera</taxon>
        <taxon>Blattodea</taxon>
        <taxon>Blattoidea</taxon>
        <taxon>Blattidae</taxon>
        <taxon>Blattinae</taxon>
        <taxon>Periplaneta</taxon>
    </lineage>
</organism>
<protein>
    <submittedName>
        <fullName evidence="1">Uncharacterized protein</fullName>
    </submittedName>
</protein>
<dbReference type="EMBL" id="JAJSOF020000009">
    <property type="protein sequence ID" value="KAJ4445946.1"/>
    <property type="molecule type" value="Genomic_DNA"/>
</dbReference>